<gene>
    <name evidence="11" type="primary">acpS</name>
    <name evidence="13" type="ORF">BAMA_07755</name>
</gene>
<dbReference type="InterPro" id="IPR004568">
    <property type="entry name" value="Ppantetheine-prot_Trfase_dom"/>
</dbReference>
<dbReference type="InterPro" id="IPR008278">
    <property type="entry name" value="4-PPantetheinyl_Trfase_dom"/>
</dbReference>
<dbReference type="NCBIfam" id="TIGR00556">
    <property type="entry name" value="pantethn_trn"/>
    <property type="match status" value="1"/>
</dbReference>
<keyword evidence="7 11" id="KW-0276">Fatty acid metabolism</keyword>
<dbReference type="OrthoDB" id="517356at2"/>
<dbReference type="InterPro" id="IPR050559">
    <property type="entry name" value="P-Pant_transferase_sf"/>
</dbReference>
<dbReference type="SUPFAM" id="SSF56214">
    <property type="entry name" value="4'-phosphopantetheinyl transferase"/>
    <property type="match status" value="1"/>
</dbReference>
<comment type="caution">
    <text evidence="13">The sequence shown here is derived from an EMBL/GenBank/DDBJ whole genome shotgun (WGS) entry which is preliminary data.</text>
</comment>
<evidence type="ECO:0000256" key="10">
    <source>
        <dbReference type="ARBA" id="ARBA00023160"/>
    </source>
</evidence>
<organism evidence="13 14">
    <name type="scientific">Bacillus manliponensis</name>
    <dbReference type="NCBI Taxonomy" id="574376"/>
    <lineage>
        <taxon>Bacteria</taxon>
        <taxon>Bacillati</taxon>
        <taxon>Bacillota</taxon>
        <taxon>Bacilli</taxon>
        <taxon>Bacillales</taxon>
        <taxon>Bacillaceae</taxon>
        <taxon>Bacillus</taxon>
        <taxon>Bacillus cereus group</taxon>
    </lineage>
</organism>
<reference evidence="13 14" key="1">
    <citation type="submission" date="2014-06" db="EMBL/GenBank/DDBJ databases">
        <title>Draft genome sequence of Bacillus manliponensis JCM 15802 (MCCC 1A00708).</title>
        <authorList>
            <person name="Lai Q."/>
            <person name="Liu Y."/>
            <person name="Shao Z."/>
        </authorList>
    </citation>
    <scope>NUCLEOTIDE SEQUENCE [LARGE SCALE GENOMIC DNA]</scope>
    <source>
        <strain evidence="13 14">JCM 15802</strain>
    </source>
</reference>
<dbReference type="EMBL" id="JOTN01000018">
    <property type="protein sequence ID" value="KEK18067.1"/>
    <property type="molecule type" value="Genomic_DNA"/>
</dbReference>
<keyword evidence="9 11" id="KW-0443">Lipid metabolism</keyword>
<evidence type="ECO:0000256" key="8">
    <source>
        <dbReference type="ARBA" id="ARBA00022842"/>
    </source>
</evidence>
<sequence length="119" mass="13127">MIVGIGIDIIELNRIQKMLDGKLKFMERILTEKEREVASQLKGKRLVEFVGGRFAAKEAYSKAVGTGIGKEVSFLDIEILNDERGKPVLIANTQNCIHLSISHSDQFAVAQVVLESPSS</sequence>
<dbReference type="GO" id="GO:0006633">
    <property type="term" value="P:fatty acid biosynthetic process"/>
    <property type="evidence" value="ECO:0007669"/>
    <property type="project" value="UniProtKB-UniRule"/>
</dbReference>
<evidence type="ECO:0000256" key="11">
    <source>
        <dbReference type="HAMAP-Rule" id="MF_00101"/>
    </source>
</evidence>
<dbReference type="eggNOG" id="COG0736">
    <property type="taxonomic scope" value="Bacteria"/>
</dbReference>
<keyword evidence="10 11" id="KW-0275">Fatty acid biosynthesis</keyword>
<proteinExistence type="inferred from homology"/>
<keyword evidence="4 11" id="KW-0444">Lipid biosynthesis</keyword>
<accession>A0A073JV08</accession>
<dbReference type="InterPro" id="IPR002582">
    <property type="entry name" value="ACPS"/>
</dbReference>
<evidence type="ECO:0000256" key="1">
    <source>
        <dbReference type="ARBA" id="ARBA00001946"/>
    </source>
</evidence>
<evidence type="ECO:0000256" key="4">
    <source>
        <dbReference type="ARBA" id="ARBA00022516"/>
    </source>
</evidence>
<dbReference type="HAMAP" id="MF_00101">
    <property type="entry name" value="AcpS"/>
    <property type="match status" value="1"/>
</dbReference>
<dbReference type="Pfam" id="PF01648">
    <property type="entry name" value="ACPS"/>
    <property type="match status" value="1"/>
</dbReference>
<keyword evidence="8 11" id="KW-0460">Magnesium</keyword>
<protein>
    <recommendedName>
        <fullName evidence="11">Holo-[acyl-carrier-protein] synthase</fullName>
        <shortName evidence="11">Holo-ACP synthase</shortName>
        <ecNumber evidence="11">2.7.8.7</ecNumber>
    </recommendedName>
    <alternativeName>
        <fullName evidence="11">4'-phosphopantetheinyl transferase AcpS</fullName>
    </alternativeName>
</protein>
<dbReference type="Proteomes" id="UP000027822">
    <property type="component" value="Unassembled WGS sequence"/>
</dbReference>
<dbReference type="EC" id="2.7.8.7" evidence="11"/>
<evidence type="ECO:0000256" key="3">
    <source>
        <dbReference type="ARBA" id="ARBA00022490"/>
    </source>
</evidence>
<feature type="binding site" evidence="11">
    <location>
        <position position="8"/>
    </location>
    <ligand>
        <name>Mg(2+)</name>
        <dbReference type="ChEBI" id="CHEBI:18420"/>
    </ligand>
</feature>
<comment type="function">
    <text evidence="11">Transfers the 4'-phosphopantetheine moiety from coenzyme A to a Ser of acyl-carrier-protein.</text>
</comment>
<dbReference type="PANTHER" id="PTHR12215">
    <property type="entry name" value="PHOSPHOPANTETHEINE TRANSFERASE"/>
    <property type="match status" value="1"/>
</dbReference>
<comment type="cofactor">
    <cofactor evidence="1 11">
        <name>Mg(2+)</name>
        <dbReference type="ChEBI" id="CHEBI:18420"/>
    </cofactor>
</comment>
<dbReference type="PANTHER" id="PTHR12215:SF10">
    <property type="entry name" value="L-AMINOADIPATE-SEMIALDEHYDE DEHYDROGENASE-PHOSPHOPANTETHEINYL TRANSFERASE"/>
    <property type="match status" value="1"/>
</dbReference>
<dbReference type="STRING" id="574376.BAMA_07755"/>
<dbReference type="NCBIfam" id="TIGR00516">
    <property type="entry name" value="acpS"/>
    <property type="match status" value="1"/>
</dbReference>
<evidence type="ECO:0000313" key="13">
    <source>
        <dbReference type="EMBL" id="KEK18067.1"/>
    </source>
</evidence>
<feature type="domain" description="4'-phosphopantetheinyl transferase" evidence="12">
    <location>
        <begin position="4"/>
        <end position="110"/>
    </location>
</feature>
<comment type="similarity">
    <text evidence="2">Belongs to the P-Pant transferase superfamily. Gsp/Sfp/HetI/AcpT family.</text>
</comment>
<keyword evidence="6 11" id="KW-0479">Metal-binding</keyword>
<feature type="binding site" evidence="11">
    <location>
        <position position="58"/>
    </location>
    <ligand>
        <name>Mg(2+)</name>
        <dbReference type="ChEBI" id="CHEBI:18420"/>
    </ligand>
</feature>
<evidence type="ECO:0000256" key="7">
    <source>
        <dbReference type="ARBA" id="ARBA00022832"/>
    </source>
</evidence>
<dbReference type="GO" id="GO:0008897">
    <property type="term" value="F:holo-[acyl-carrier-protein] synthase activity"/>
    <property type="evidence" value="ECO:0007669"/>
    <property type="project" value="UniProtKB-UniRule"/>
</dbReference>
<dbReference type="GO" id="GO:0000287">
    <property type="term" value="F:magnesium ion binding"/>
    <property type="evidence" value="ECO:0007669"/>
    <property type="project" value="UniProtKB-UniRule"/>
</dbReference>
<dbReference type="AlphaFoldDB" id="A0A073JV08"/>
<evidence type="ECO:0000256" key="9">
    <source>
        <dbReference type="ARBA" id="ARBA00023098"/>
    </source>
</evidence>
<dbReference type="GO" id="GO:0005829">
    <property type="term" value="C:cytosol"/>
    <property type="evidence" value="ECO:0007669"/>
    <property type="project" value="TreeGrafter"/>
</dbReference>
<dbReference type="InterPro" id="IPR037143">
    <property type="entry name" value="4-PPantetheinyl_Trfase_dom_sf"/>
</dbReference>
<evidence type="ECO:0000259" key="12">
    <source>
        <dbReference type="Pfam" id="PF01648"/>
    </source>
</evidence>
<dbReference type="Gene3D" id="3.90.470.20">
    <property type="entry name" value="4'-phosphopantetheinyl transferase domain"/>
    <property type="match status" value="1"/>
</dbReference>
<evidence type="ECO:0000256" key="5">
    <source>
        <dbReference type="ARBA" id="ARBA00022679"/>
    </source>
</evidence>
<dbReference type="RefSeq" id="WP_034642023.1">
    <property type="nucleotide sequence ID" value="NZ_CBCSJC010000018.1"/>
</dbReference>
<evidence type="ECO:0000313" key="14">
    <source>
        <dbReference type="Proteomes" id="UP000027822"/>
    </source>
</evidence>
<keyword evidence="3 11" id="KW-0963">Cytoplasm</keyword>
<comment type="catalytic activity">
    <reaction evidence="11">
        <text>apo-[ACP] + CoA = holo-[ACP] + adenosine 3',5'-bisphosphate + H(+)</text>
        <dbReference type="Rhea" id="RHEA:12068"/>
        <dbReference type="Rhea" id="RHEA-COMP:9685"/>
        <dbReference type="Rhea" id="RHEA-COMP:9690"/>
        <dbReference type="ChEBI" id="CHEBI:15378"/>
        <dbReference type="ChEBI" id="CHEBI:29999"/>
        <dbReference type="ChEBI" id="CHEBI:57287"/>
        <dbReference type="ChEBI" id="CHEBI:58343"/>
        <dbReference type="ChEBI" id="CHEBI:64479"/>
        <dbReference type="EC" id="2.7.8.7"/>
    </reaction>
</comment>
<keyword evidence="5 11" id="KW-0808">Transferase</keyword>
<dbReference type="GO" id="GO:0019878">
    <property type="term" value="P:lysine biosynthetic process via aminoadipic acid"/>
    <property type="evidence" value="ECO:0007669"/>
    <property type="project" value="TreeGrafter"/>
</dbReference>
<comment type="similarity">
    <text evidence="11">Belongs to the P-Pant transferase superfamily. AcpS family.</text>
</comment>
<keyword evidence="14" id="KW-1185">Reference proteome</keyword>
<comment type="subcellular location">
    <subcellularLocation>
        <location evidence="11">Cytoplasm</location>
    </subcellularLocation>
</comment>
<name>A0A073JV08_9BACI</name>
<evidence type="ECO:0000256" key="2">
    <source>
        <dbReference type="ARBA" id="ARBA00010990"/>
    </source>
</evidence>
<evidence type="ECO:0000256" key="6">
    <source>
        <dbReference type="ARBA" id="ARBA00022723"/>
    </source>
</evidence>